<dbReference type="SUPFAM" id="SSF53335">
    <property type="entry name" value="S-adenosyl-L-methionine-dependent methyltransferases"/>
    <property type="match status" value="1"/>
</dbReference>
<dbReference type="InterPro" id="IPR007848">
    <property type="entry name" value="Small_mtfrase_dom"/>
</dbReference>
<evidence type="ECO:0000313" key="9">
    <source>
        <dbReference type="Proteomes" id="UP001597414"/>
    </source>
</evidence>
<sequence length="240" mass="27265">MSKSSKAYFQFKQFGVHQDRCAMKVSTDGVILGAYSGLGNPNNILEIGTGTGVVSLMLAQRFPQAQVTGLEIDYDAWVQASFNADKSPWGNRIIFKNQSFQDFYQNENQKFDFIISNPPYYPDHLKSNNQQRNLALHNDSLTFSDLVEGTSKLLSKEGDFWVILPFNQMKSLELEAMKVGLIPNHILIVRDNPIKPILRVVRSFSFAGKEPFSNELFIKDSQNKYSATYADLLKDFLLIF</sequence>
<reference evidence="9" key="1">
    <citation type="journal article" date="2019" name="Int. J. Syst. Evol. Microbiol.">
        <title>The Global Catalogue of Microorganisms (GCM) 10K type strain sequencing project: providing services to taxonomists for standard genome sequencing and annotation.</title>
        <authorList>
            <consortium name="The Broad Institute Genomics Platform"/>
            <consortium name="The Broad Institute Genome Sequencing Center for Infectious Disease"/>
            <person name="Wu L."/>
            <person name="Ma J."/>
        </authorList>
    </citation>
    <scope>NUCLEOTIDE SEQUENCE [LARGE SCALE GENOMIC DNA]</scope>
    <source>
        <strain evidence="9">KCTC 19812</strain>
    </source>
</reference>
<dbReference type="PANTHER" id="PTHR47739:SF1">
    <property type="entry name" value="TRNA1(VAL) (ADENINE(37)-N6)-METHYLTRANSFERASE"/>
    <property type="match status" value="1"/>
</dbReference>
<evidence type="ECO:0000256" key="3">
    <source>
        <dbReference type="ARBA" id="ARBA00022679"/>
    </source>
</evidence>
<dbReference type="GO" id="GO:0008168">
    <property type="term" value="F:methyltransferase activity"/>
    <property type="evidence" value="ECO:0007669"/>
    <property type="project" value="UniProtKB-KW"/>
</dbReference>
<dbReference type="HAMAP" id="MF_01872">
    <property type="entry name" value="tRNA_methyltr_YfiC"/>
    <property type="match status" value="1"/>
</dbReference>
<dbReference type="Pfam" id="PF05175">
    <property type="entry name" value="MTS"/>
    <property type="match status" value="1"/>
</dbReference>
<keyword evidence="2 6" id="KW-0489">Methyltransferase</keyword>
<accession>A0ABW5B953</accession>
<feature type="domain" description="Methyltransferase small" evidence="7">
    <location>
        <begin position="42"/>
        <end position="163"/>
    </location>
</feature>
<evidence type="ECO:0000313" key="8">
    <source>
        <dbReference type="EMBL" id="MFD2202403.1"/>
    </source>
</evidence>
<name>A0ABW5B953_9BACT</name>
<dbReference type="PROSITE" id="PS01131">
    <property type="entry name" value="RRNA_A_DIMETH"/>
    <property type="match status" value="1"/>
</dbReference>
<keyword evidence="4 6" id="KW-0949">S-adenosyl-L-methionine</keyword>
<dbReference type="InterPro" id="IPR029063">
    <property type="entry name" value="SAM-dependent_MTases_sf"/>
</dbReference>
<proteinExistence type="inferred from homology"/>
<dbReference type="PROSITE" id="PS00092">
    <property type="entry name" value="N6_MTASE"/>
    <property type="match status" value="1"/>
</dbReference>
<keyword evidence="1 6" id="KW-0963">Cytoplasm</keyword>
<keyword evidence="5 6" id="KW-0819">tRNA processing</keyword>
<dbReference type="InterPro" id="IPR050210">
    <property type="entry name" value="tRNA_Adenine-N(6)_MTase"/>
</dbReference>
<dbReference type="CDD" id="cd02440">
    <property type="entry name" value="AdoMet_MTases"/>
    <property type="match status" value="1"/>
</dbReference>
<gene>
    <name evidence="8" type="ORF">ACFSKV_12585</name>
</gene>
<evidence type="ECO:0000256" key="6">
    <source>
        <dbReference type="HAMAP-Rule" id="MF_01872"/>
    </source>
</evidence>
<comment type="caution">
    <text evidence="8">The sequence shown here is derived from an EMBL/GenBank/DDBJ whole genome shotgun (WGS) entry which is preliminary data.</text>
</comment>
<comment type="subcellular location">
    <subcellularLocation>
        <location evidence="6">Cytoplasm</location>
    </subcellularLocation>
</comment>
<evidence type="ECO:0000256" key="5">
    <source>
        <dbReference type="ARBA" id="ARBA00022694"/>
    </source>
</evidence>
<keyword evidence="9" id="KW-1185">Reference proteome</keyword>
<evidence type="ECO:0000256" key="4">
    <source>
        <dbReference type="ARBA" id="ARBA00022691"/>
    </source>
</evidence>
<evidence type="ECO:0000256" key="1">
    <source>
        <dbReference type="ARBA" id="ARBA00022490"/>
    </source>
</evidence>
<keyword evidence="3 6" id="KW-0808">Transferase</keyword>
<dbReference type="InterPro" id="IPR020596">
    <property type="entry name" value="rRNA_Ade_Mease_Trfase_CS"/>
</dbReference>
<dbReference type="Proteomes" id="UP001597414">
    <property type="component" value="Unassembled WGS sequence"/>
</dbReference>
<dbReference type="Gene3D" id="3.40.50.150">
    <property type="entry name" value="Vaccinia Virus protein VP39"/>
    <property type="match status" value="1"/>
</dbReference>
<dbReference type="InterPro" id="IPR022882">
    <property type="entry name" value="tRNA_adenine-N6_MeTrfase"/>
</dbReference>
<dbReference type="InterPro" id="IPR002052">
    <property type="entry name" value="DNA_methylase_N6_adenine_CS"/>
</dbReference>
<comment type="catalytic activity">
    <reaction evidence="6">
        <text>adenosine(37) in tRNA1(Val) + S-adenosyl-L-methionine = N(6)-methyladenosine(37) in tRNA1(Val) + S-adenosyl-L-homocysteine + H(+)</text>
        <dbReference type="Rhea" id="RHEA:43160"/>
        <dbReference type="Rhea" id="RHEA-COMP:10369"/>
        <dbReference type="Rhea" id="RHEA-COMP:10370"/>
        <dbReference type="ChEBI" id="CHEBI:15378"/>
        <dbReference type="ChEBI" id="CHEBI:57856"/>
        <dbReference type="ChEBI" id="CHEBI:59789"/>
        <dbReference type="ChEBI" id="CHEBI:74411"/>
        <dbReference type="ChEBI" id="CHEBI:74449"/>
        <dbReference type="EC" id="2.1.1.223"/>
    </reaction>
</comment>
<dbReference type="PANTHER" id="PTHR47739">
    <property type="entry name" value="TRNA1(VAL) (ADENINE(37)-N6)-METHYLTRANSFERASE"/>
    <property type="match status" value="1"/>
</dbReference>
<organism evidence="8 9">
    <name type="scientific">Shivajiella indica</name>
    <dbReference type="NCBI Taxonomy" id="872115"/>
    <lineage>
        <taxon>Bacteria</taxon>
        <taxon>Pseudomonadati</taxon>
        <taxon>Bacteroidota</taxon>
        <taxon>Cytophagia</taxon>
        <taxon>Cytophagales</taxon>
        <taxon>Cyclobacteriaceae</taxon>
        <taxon>Shivajiella</taxon>
    </lineage>
</organism>
<comment type="function">
    <text evidence="6">Specifically methylates the adenine in position 37 of tRNA(1)(Val) (anticodon cmo5UAC).</text>
</comment>
<evidence type="ECO:0000259" key="7">
    <source>
        <dbReference type="Pfam" id="PF05175"/>
    </source>
</evidence>
<dbReference type="EMBL" id="JBHUIV010000016">
    <property type="protein sequence ID" value="MFD2202403.1"/>
    <property type="molecule type" value="Genomic_DNA"/>
</dbReference>
<dbReference type="RefSeq" id="WP_380803225.1">
    <property type="nucleotide sequence ID" value="NZ_JBHUIV010000016.1"/>
</dbReference>
<protein>
    <recommendedName>
        <fullName evidence="6">tRNA1(Val) (adenine(37)-N6)-methyltransferase</fullName>
        <ecNumber evidence="6">2.1.1.223</ecNumber>
    </recommendedName>
    <alternativeName>
        <fullName evidence="6">tRNA m6A37 methyltransferase</fullName>
    </alternativeName>
</protein>
<evidence type="ECO:0000256" key="2">
    <source>
        <dbReference type="ARBA" id="ARBA00022603"/>
    </source>
</evidence>
<dbReference type="EC" id="2.1.1.223" evidence="6"/>
<comment type="similarity">
    <text evidence="6">Belongs to the methyltransferase superfamily. tRNA (adenine-N(6)-)-methyltransferase family.</text>
</comment>
<dbReference type="GO" id="GO:0032259">
    <property type="term" value="P:methylation"/>
    <property type="evidence" value="ECO:0007669"/>
    <property type="project" value="UniProtKB-KW"/>
</dbReference>